<dbReference type="RefSeq" id="WP_089745903.1">
    <property type="nucleotide sequence ID" value="NZ_FNHD01000029.1"/>
</dbReference>
<organism evidence="2 3">
    <name type="scientific">Chryseobacterium taihuense</name>
    <dbReference type="NCBI Taxonomy" id="1141221"/>
    <lineage>
        <taxon>Bacteria</taxon>
        <taxon>Pseudomonadati</taxon>
        <taxon>Bacteroidota</taxon>
        <taxon>Flavobacteriia</taxon>
        <taxon>Flavobacteriales</taxon>
        <taxon>Weeksellaceae</taxon>
        <taxon>Chryseobacterium group</taxon>
        <taxon>Chryseobacterium</taxon>
    </lineage>
</organism>
<dbReference type="PANTHER" id="PTHR34408">
    <property type="entry name" value="FAMILY PROTEIN, PUTATIVE-RELATED"/>
    <property type="match status" value="1"/>
</dbReference>
<evidence type="ECO:0000313" key="2">
    <source>
        <dbReference type="EMBL" id="SDM38567.1"/>
    </source>
</evidence>
<dbReference type="PANTHER" id="PTHR34408:SF2">
    <property type="entry name" value="CELL WALL-BINDING PROTEIN YWSB"/>
    <property type="match status" value="1"/>
</dbReference>
<sequence>MYNYTPIGIYSSKALADEESKKKKDHFDDLDKTIIDVYFSKPEIDDLENVLEGQPKQKKRFPEIHKANLGDEIFLVARTENLIGKKLKIEIRQAKERQIADKDKPFVFSKQDKSGSITITVGKGVKDKDEKGQDYFSKYANANKLENFAWKSFMLRPENDSEFEQWKKIIENSREKKIYLYFHAEVIDDPNEDVKFLNTDKSEGEHNFANSQGQYFEIQNGDKCFCNRNLTEDDLISIGVSKSNALKYKDALNITFEDYNINTCIRKLHFLAHVRHESGEFKFQEEIASGEAYEGRSDLGNTQKGDGKRFKGRGLIQITGRNNYTKYGTDKKMNFTTEPNNKKLATLPYSVNSAGWYWSECLTTNLNIFADNDDVIYITYRINGGFNGYIEDRKPKLVKMIKKVDCKNSTFVNFENYFIKNSECWKLHDAVFKYANLNTNESKECYQRYLDLTANYLNWSSIKGWETTKPSSSKRKAKEKVEKRRAIANSKI</sequence>
<name>A0ABY0R3X0_9FLAO</name>
<keyword evidence="3" id="KW-1185">Reference proteome</keyword>
<dbReference type="InterPro" id="IPR023346">
    <property type="entry name" value="Lysozyme-like_dom_sf"/>
</dbReference>
<dbReference type="SUPFAM" id="SSF53955">
    <property type="entry name" value="Lysozyme-like"/>
    <property type="match status" value="1"/>
</dbReference>
<evidence type="ECO:0000256" key="1">
    <source>
        <dbReference type="SAM" id="MobiDB-lite"/>
    </source>
</evidence>
<gene>
    <name evidence="2" type="ORF">SAMN05216273_1293</name>
</gene>
<comment type="caution">
    <text evidence="2">The sequence shown here is derived from an EMBL/GenBank/DDBJ whole genome shotgun (WGS) entry which is preliminary data.</text>
</comment>
<feature type="region of interest" description="Disordered" evidence="1">
    <location>
        <begin position="468"/>
        <end position="492"/>
    </location>
</feature>
<accession>A0ABY0R3X0</accession>
<dbReference type="InterPro" id="IPR052354">
    <property type="entry name" value="Cell_Wall_Dynamics_Protein"/>
</dbReference>
<dbReference type="EMBL" id="FNHD01000029">
    <property type="protein sequence ID" value="SDM38567.1"/>
    <property type="molecule type" value="Genomic_DNA"/>
</dbReference>
<proteinExistence type="predicted"/>
<evidence type="ECO:0000313" key="3">
    <source>
        <dbReference type="Proteomes" id="UP000199242"/>
    </source>
</evidence>
<dbReference type="Gene3D" id="1.10.530.10">
    <property type="match status" value="1"/>
</dbReference>
<dbReference type="Proteomes" id="UP000199242">
    <property type="component" value="Unassembled WGS sequence"/>
</dbReference>
<protein>
    <submittedName>
        <fullName evidence="2">Predicted chitinase</fullName>
    </submittedName>
</protein>
<reference evidence="2 3" key="1">
    <citation type="submission" date="2016-10" db="EMBL/GenBank/DDBJ databases">
        <authorList>
            <person name="Varghese N."/>
            <person name="Submissions S."/>
        </authorList>
    </citation>
    <scope>NUCLEOTIDE SEQUENCE [LARGE SCALE GENOMIC DNA]</scope>
    <source>
        <strain evidence="2 3">CGMCC 1.10941</strain>
    </source>
</reference>